<organism evidence="2 3">
    <name type="scientific">Paramormyrops kingsleyae</name>
    <dbReference type="NCBI Taxonomy" id="1676925"/>
    <lineage>
        <taxon>Eukaryota</taxon>
        <taxon>Metazoa</taxon>
        <taxon>Chordata</taxon>
        <taxon>Craniata</taxon>
        <taxon>Vertebrata</taxon>
        <taxon>Euteleostomi</taxon>
        <taxon>Actinopterygii</taxon>
        <taxon>Neopterygii</taxon>
        <taxon>Teleostei</taxon>
        <taxon>Osteoglossocephala</taxon>
        <taxon>Osteoglossomorpha</taxon>
        <taxon>Osteoglossiformes</taxon>
        <taxon>Mormyridae</taxon>
        <taxon>Paramormyrops</taxon>
    </lineage>
</organism>
<proteinExistence type="predicted"/>
<protein>
    <recommendedName>
        <fullName evidence="4">Tc1-like transposase DDE domain-containing protein</fullName>
    </recommendedName>
</protein>
<dbReference type="Ensembl" id="ENSPKIT00000041504.1">
    <property type="protein sequence ID" value="ENSPKIP00000016999.1"/>
    <property type="gene ID" value="ENSPKIG00000003096.1"/>
</dbReference>
<dbReference type="AlphaFoldDB" id="A0A3B3RF17"/>
<evidence type="ECO:0000313" key="2">
    <source>
        <dbReference type="Ensembl" id="ENSPKIP00000016999.1"/>
    </source>
</evidence>
<dbReference type="GO" id="GO:0003676">
    <property type="term" value="F:nucleic acid binding"/>
    <property type="evidence" value="ECO:0007669"/>
    <property type="project" value="InterPro"/>
</dbReference>
<sequence length="137" mass="15572">GLINLYFLLIIHNVWRICSVEKGLEMKIKFSQSFMIWGCMSDKGPGQMAIITSSVNAQVHSEILDTFLIPSIKHRFGGDIGIFQDDNESCHRAKSGKGLLQKRYINSITWENLSMTRAHPAKLIFQLLFENDRTTVA</sequence>
<dbReference type="Gene3D" id="3.30.420.10">
    <property type="entry name" value="Ribonuclease H-like superfamily/Ribonuclease H"/>
    <property type="match status" value="1"/>
</dbReference>
<reference evidence="2" key="1">
    <citation type="submission" date="2025-08" db="UniProtKB">
        <authorList>
            <consortium name="Ensembl"/>
        </authorList>
    </citation>
    <scope>IDENTIFICATION</scope>
</reference>
<dbReference type="GeneTree" id="ENSGT01030000235278"/>
<feature type="chain" id="PRO_5017332186" description="Tc1-like transposase DDE domain-containing protein" evidence="1">
    <location>
        <begin position="17"/>
        <end position="137"/>
    </location>
</feature>
<reference evidence="2" key="2">
    <citation type="submission" date="2025-09" db="UniProtKB">
        <authorList>
            <consortium name="Ensembl"/>
        </authorList>
    </citation>
    <scope>IDENTIFICATION</scope>
</reference>
<name>A0A3B3RF17_9TELE</name>
<keyword evidence="3" id="KW-1185">Reference proteome</keyword>
<dbReference type="InterPro" id="IPR036397">
    <property type="entry name" value="RNaseH_sf"/>
</dbReference>
<feature type="signal peptide" evidence="1">
    <location>
        <begin position="1"/>
        <end position="16"/>
    </location>
</feature>
<evidence type="ECO:0000313" key="3">
    <source>
        <dbReference type="Proteomes" id="UP000261540"/>
    </source>
</evidence>
<evidence type="ECO:0000256" key="1">
    <source>
        <dbReference type="SAM" id="SignalP"/>
    </source>
</evidence>
<dbReference type="Proteomes" id="UP000261540">
    <property type="component" value="Unplaced"/>
</dbReference>
<keyword evidence="1" id="KW-0732">Signal</keyword>
<evidence type="ECO:0008006" key="4">
    <source>
        <dbReference type="Google" id="ProtNLM"/>
    </source>
</evidence>
<accession>A0A3B3RF17</accession>
<dbReference type="STRING" id="1676925.ENSPKIP00000016999"/>